<proteinExistence type="predicted"/>
<reference evidence="2 3" key="1">
    <citation type="submission" date="2015-10" db="EMBL/GenBank/DDBJ databases">
        <title>Draft genome sequence of Streptomyces griseoruber DSM 40281, type strain for the species Streptomyces griseoruber.</title>
        <authorList>
            <person name="Ruckert C."/>
            <person name="Winkler A."/>
            <person name="Kalinowski J."/>
            <person name="Kampfer P."/>
            <person name="Glaeser S."/>
        </authorList>
    </citation>
    <scope>NUCLEOTIDE SEQUENCE [LARGE SCALE GENOMIC DNA]</scope>
    <source>
        <strain evidence="2 3">DSM 40281</strain>
    </source>
</reference>
<feature type="compositionally biased region" description="Polar residues" evidence="1">
    <location>
        <begin position="133"/>
        <end position="150"/>
    </location>
</feature>
<protein>
    <submittedName>
        <fullName evidence="2">Uncharacterized protein</fullName>
    </submittedName>
</protein>
<dbReference type="EMBL" id="LMWW01000065">
    <property type="protein sequence ID" value="KUN76594.1"/>
    <property type="molecule type" value="Genomic_DNA"/>
</dbReference>
<sequence>MLAGQAAGAAVAQNSGPAFGFRSDAGGDAFPTLSEPSLEEGFLVVQEDSHLLKDRDDVANPQVEGTERAEYLAVADDVALGVSGEHDGQAAVDSEADAASPAPGFGELVGEVLRPGQPGAGQVGGGRVEPTVVTRNLLEQRQLPPTGSRP</sequence>
<dbReference type="AlphaFoldDB" id="A0A101SMI9"/>
<feature type="compositionally biased region" description="Gly residues" evidence="1">
    <location>
        <begin position="118"/>
        <end position="127"/>
    </location>
</feature>
<name>A0A101SMI9_9ACTN</name>
<dbReference type="RefSeq" id="WP_055634670.1">
    <property type="nucleotide sequence ID" value="NZ_KQ948781.1"/>
</dbReference>
<evidence type="ECO:0000256" key="1">
    <source>
        <dbReference type="SAM" id="MobiDB-lite"/>
    </source>
</evidence>
<keyword evidence="3" id="KW-1185">Reference proteome</keyword>
<gene>
    <name evidence="2" type="ORF">AQJ64_37130</name>
</gene>
<dbReference type="Proteomes" id="UP000052982">
    <property type="component" value="Unassembled WGS sequence"/>
</dbReference>
<feature type="region of interest" description="Disordered" evidence="1">
    <location>
        <begin position="86"/>
        <end position="150"/>
    </location>
</feature>
<comment type="caution">
    <text evidence="2">The sequence shown here is derived from an EMBL/GenBank/DDBJ whole genome shotgun (WGS) entry which is preliminary data.</text>
</comment>
<organism evidence="2 3">
    <name type="scientific">Streptomyces griseoruber</name>
    <dbReference type="NCBI Taxonomy" id="1943"/>
    <lineage>
        <taxon>Bacteria</taxon>
        <taxon>Bacillati</taxon>
        <taxon>Actinomycetota</taxon>
        <taxon>Actinomycetes</taxon>
        <taxon>Kitasatosporales</taxon>
        <taxon>Streptomycetaceae</taxon>
        <taxon>Streptomyces</taxon>
    </lineage>
</organism>
<accession>A0A101SMI9</accession>
<evidence type="ECO:0000313" key="3">
    <source>
        <dbReference type="Proteomes" id="UP000052982"/>
    </source>
</evidence>
<evidence type="ECO:0000313" key="2">
    <source>
        <dbReference type="EMBL" id="KUN76594.1"/>
    </source>
</evidence>